<evidence type="ECO:0000313" key="3">
    <source>
        <dbReference type="EMBL" id="GAA5155460.1"/>
    </source>
</evidence>
<comment type="caution">
    <text evidence="3">The sequence shown here is derived from an EMBL/GenBank/DDBJ whole genome shotgun (WGS) entry which is preliminary data.</text>
</comment>
<evidence type="ECO:0000313" key="4">
    <source>
        <dbReference type="Proteomes" id="UP001500221"/>
    </source>
</evidence>
<feature type="transmembrane region" description="Helical" evidence="2">
    <location>
        <begin position="38"/>
        <end position="64"/>
    </location>
</feature>
<sequence>MSTTERTTPSTPQGRPGRPGPAGRVRAWWDDLGRPERVLVLLFGATLVMRLFVYGGIAGGILIGDEAYYLDSGRALSNALRDLAGLGAPDTAELDRIVVGSGWFMPGMSVVLTPLFLVAPQAPVALVRAYLSVFSALLLLLTALRVRRTFGNGPAGALLVFPGLVPTYAAFGAAAWGDTSAGLVVVLMVCQAVDMLRTVRERGSVSWRAGVGLGLYAIVAVYFRSSVSLLVVGMLGLTFVVSLVLAARAERRRVVVAYVAAGVAFLAVLAPWSVGASTALDARVVTTVSVPTVRANTFGDSDLVCFGECDPGSSIWFSPLRYSREQAHATGLSEVDIADEMSAYARQGVTPTSYARDVIGNTGRYLGNPSRFSVLLKWSEAPYDTVLVSQVLTWGMFYPMVLVMLALLGAVTRRGFDHQLQLILLKVGVMGLLAQPFVHMGGPRYWTTMAPLLGIGLAVLWGIRRDRRSGAAQWDGDGHPLLARFLYGVQWALTLVAAAVVLGVGLVAL</sequence>
<accession>A0ABP9Q2M8</accession>
<organism evidence="3 4">
    <name type="scientific">Nocardioides marinquilinus</name>
    <dbReference type="NCBI Taxonomy" id="1210400"/>
    <lineage>
        <taxon>Bacteria</taxon>
        <taxon>Bacillati</taxon>
        <taxon>Actinomycetota</taxon>
        <taxon>Actinomycetes</taxon>
        <taxon>Propionibacteriales</taxon>
        <taxon>Nocardioidaceae</taxon>
        <taxon>Nocardioides</taxon>
    </lineage>
</organism>
<feature type="transmembrane region" description="Helical" evidence="2">
    <location>
        <begin position="391"/>
        <end position="411"/>
    </location>
</feature>
<feature type="transmembrane region" description="Helical" evidence="2">
    <location>
        <begin position="445"/>
        <end position="464"/>
    </location>
</feature>
<feature type="transmembrane region" description="Helical" evidence="2">
    <location>
        <begin position="229"/>
        <end position="247"/>
    </location>
</feature>
<protein>
    <recommendedName>
        <fullName evidence="5">Glycosyltransferase RgtA/B/C/D-like domain-containing protein</fullName>
    </recommendedName>
</protein>
<dbReference type="Proteomes" id="UP001500221">
    <property type="component" value="Unassembled WGS sequence"/>
</dbReference>
<feature type="region of interest" description="Disordered" evidence="1">
    <location>
        <begin position="1"/>
        <end position="22"/>
    </location>
</feature>
<keyword evidence="4" id="KW-1185">Reference proteome</keyword>
<proteinExistence type="predicted"/>
<name>A0ABP9Q2M8_9ACTN</name>
<feature type="transmembrane region" description="Helical" evidence="2">
    <location>
        <begin position="125"/>
        <end position="144"/>
    </location>
</feature>
<evidence type="ECO:0008006" key="5">
    <source>
        <dbReference type="Google" id="ProtNLM"/>
    </source>
</evidence>
<keyword evidence="2" id="KW-0812">Transmembrane</keyword>
<dbReference type="EMBL" id="BAABKG010000006">
    <property type="protein sequence ID" value="GAA5155460.1"/>
    <property type="molecule type" value="Genomic_DNA"/>
</dbReference>
<feature type="transmembrane region" description="Helical" evidence="2">
    <location>
        <begin position="423"/>
        <end position="439"/>
    </location>
</feature>
<feature type="transmembrane region" description="Helical" evidence="2">
    <location>
        <begin position="205"/>
        <end position="223"/>
    </location>
</feature>
<feature type="transmembrane region" description="Helical" evidence="2">
    <location>
        <begin position="97"/>
        <end position="119"/>
    </location>
</feature>
<reference evidence="4" key="1">
    <citation type="journal article" date="2019" name="Int. J. Syst. Evol. Microbiol.">
        <title>The Global Catalogue of Microorganisms (GCM) 10K type strain sequencing project: providing services to taxonomists for standard genome sequencing and annotation.</title>
        <authorList>
            <consortium name="The Broad Institute Genomics Platform"/>
            <consortium name="The Broad Institute Genome Sequencing Center for Infectious Disease"/>
            <person name="Wu L."/>
            <person name="Ma J."/>
        </authorList>
    </citation>
    <scope>NUCLEOTIDE SEQUENCE [LARGE SCALE GENOMIC DNA]</scope>
    <source>
        <strain evidence="4">JCM 18459</strain>
    </source>
</reference>
<feature type="transmembrane region" description="Helical" evidence="2">
    <location>
        <begin position="254"/>
        <end position="274"/>
    </location>
</feature>
<keyword evidence="2" id="KW-0472">Membrane</keyword>
<feature type="transmembrane region" description="Helical" evidence="2">
    <location>
        <begin position="485"/>
        <end position="508"/>
    </location>
</feature>
<evidence type="ECO:0000256" key="1">
    <source>
        <dbReference type="SAM" id="MobiDB-lite"/>
    </source>
</evidence>
<evidence type="ECO:0000256" key="2">
    <source>
        <dbReference type="SAM" id="Phobius"/>
    </source>
</evidence>
<dbReference type="RefSeq" id="WP_345463219.1">
    <property type="nucleotide sequence ID" value="NZ_BAABKG010000006.1"/>
</dbReference>
<gene>
    <name evidence="3" type="ORF">GCM10023340_40780</name>
</gene>
<keyword evidence="2" id="KW-1133">Transmembrane helix</keyword>